<evidence type="ECO:0000256" key="6">
    <source>
        <dbReference type="ARBA" id="ARBA00023065"/>
    </source>
</evidence>
<gene>
    <name evidence="10" type="ORF">IAA84_03120</name>
</gene>
<evidence type="ECO:0000256" key="1">
    <source>
        <dbReference type="ARBA" id="ARBA00004141"/>
    </source>
</evidence>
<keyword evidence="6 8" id="KW-0406">Ion transport</keyword>
<feature type="domain" description="V-ATPase proteolipid subunit C-like" evidence="9">
    <location>
        <begin position="11"/>
        <end position="69"/>
    </location>
</feature>
<name>A0A9D1FZG2_9FIRM</name>
<proteinExistence type="inferred from homology"/>
<sequence>MQNLGTIIALVGAALAALMAGIGSVRGVSTAGEAAAGIVSENPDVFGKVLVLQALPGTQGIYGFIIALMVSMNSAGLTIAEGIEKFIACMPIAIVGLISAMYQGRMAACSINMLAKNPDLSGRGVTMTVVVETYAVLALIVSIMLI</sequence>
<feature type="transmembrane region" description="Helical" evidence="8">
    <location>
        <begin position="86"/>
        <end position="104"/>
    </location>
</feature>
<dbReference type="NCBIfam" id="NF005124">
    <property type="entry name" value="PRK06558.1"/>
    <property type="match status" value="1"/>
</dbReference>
<evidence type="ECO:0000313" key="10">
    <source>
        <dbReference type="EMBL" id="HIS91988.1"/>
    </source>
</evidence>
<keyword evidence="3 8" id="KW-0813">Transport</keyword>
<dbReference type="Pfam" id="PF00137">
    <property type="entry name" value="ATP-synt_C"/>
    <property type="match status" value="2"/>
</dbReference>
<evidence type="ECO:0000256" key="4">
    <source>
        <dbReference type="ARBA" id="ARBA00022692"/>
    </source>
</evidence>
<reference evidence="10" key="1">
    <citation type="submission" date="2020-10" db="EMBL/GenBank/DDBJ databases">
        <authorList>
            <person name="Gilroy R."/>
        </authorList>
    </citation>
    <scope>NUCLEOTIDE SEQUENCE</scope>
    <source>
        <strain evidence="10">13766</strain>
    </source>
</reference>
<dbReference type="CDD" id="cd18179">
    <property type="entry name" value="ATP-synt_Vo_Ao_c_NTPK_rpt1"/>
    <property type="match status" value="1"/>
</dbReference>
<evidence type="ECO:0000256" key="2">
    <source>
        <dbReference type="ARBA" id="ARBA00007296"/>
    </source>
</evidence>
<evidence type="ECO:0000256" key="7">
    <source>
        <dbReference type="ARBA" id="ARBA00023136"/>
    </source>
</evidence>
<evidence type="ECO:0000259" key="9">
    <source>
        <dbReference type="Pfam" id="PF00137"/>
    </source>
</evidence>
<feature type="transmembrane region" description="Helical" evidence="8">
    <location>
        <begin position="124"/>
        <end position="145"/>
    </location>
</feature>
<organism evidence="10 11">
    <name type="scientific">Candidatus Alectryocaccomicrobium excrementavium</name>
    <dbReference type="NCBI Taxonomy" id="2840668"/>
    <lineage>
        <taxon>Bacteria</taxon>
        <taxon>Bacillati</taxon>
        <taxon>Bacillota</taxon>
        <taxon>Clostridia</taxon>
        <taxon>Candidatus Alectryocaccomicrobium</taxon>
    </lineage>
</organism>
<dbReference type="InterPro" id="IPR000245">
    <property type="entry name" value="ATPase_proteolipid_csu"/>
</dbReference>
<keyword evidence="7 8" id="KW-0472">Membrane</keyword>
<dbReference type="EMBL" id="DVJN01000062">
    <property type="protein sequence ID" value="HIS91988.1"/>
    <property type="molecule type" value="Genomic_DNA"/>
</dbReference>
<accession>A0A9D1FZG2</accession>
<dbReference type="InterPro" id="IPR035921">
    <property type="entry name" value="F/V-ATP_Csub_sf"/>
</dbReference>
<dbReference type="GO" id="GO:0046961">
    <property type="term" value="F:proton-transporting ATPase activity, rotational mechanism"/>
    <property type="evidence" value="ECO:0007669"/>
    <property type="project" value="InterPro"/>
</dbReference>
<evidence type="ECO:0000256" key="8">
    <source>
        <dbReference type="RuleBase" id="RU363060"/>
    </source>
</evidence>
<keyword evidence="4 8" id="KW-0812">Transmembrane</keyword>
<dbReference type="FunFam" id="1.20.120.610:FF:000005">
    <property type="entry name" value="V-type sodium ATPase subunit K"/>
    <property type="match status" value="1"/>
</dbReference>
<feature type="transmembrane region" description="Helical" evidence="8">
    <location>
        <begin position="60"/>
        <end position="79"/>
    </location>
</feature>
<comment type="subcellular location">
    <subcellularLocation>
        <location evidence="1">Membrane</location>
        <topology evidence="1">Multi-pass membrane protein</topology>
    </subcellularLocation>
</comment>
<evidence type="ECO:0000313" key="11">
    <source>
        <dbReference type="Proteomes" id="UP000824140"/>
    </source>
</evidence>
<dbReference type="PANTHER" id="PTHR10263">
    <property type="entry name" value="V-TYPE PROTON ATPASE PROTEOLIPID SUBUNIT"/>
    <property type="match status" value="1"/>
</dbReference>
<dbReference type="GO" id="GO:0033179">
    <property type="term" value="C:proton-transporting V-type ATPase, V0 domain"/>
    <property type="evidence" value="ECO:0007669"/>
    <property type="project" value="InterPro"/>
</dbReference>
<dbReference type="Proteomes" id="UP000824140">
    <property type="component" value="Unassembled WGS sequence"/>
</dbReference>
<evidence type="ECO:0000256" key="3">
    <source>
        <dbReference type="ARBA" id="ARBA00022448"/>
    </source>
</evidence>
<comment type="similarity">
    <text evidence="2 8">Belongs to the V-ATPase proteolipid subunit family.</text>
</comment>
<dbReference type="PRINTS" id="PR00122">
    <property type="entry name" value="VACATPASE"/>
</dbReference>
<evidence type="ECO:0000256" key="5">
    <source>
        <dbReference type="ARBA" id="ARBA00022989"/>
    </source>
</evidence>
<reference evidence="10" key="2">
    <citation type="journal article" date="2021" name="PeerJ">
        <title>Extensive microbial diversity within the chicken gut microbiome revealed by metagenomics and culture.</title>
        <authorList>
            <person name="Gilroy R."/>
            <person name="Ravi A."/>
            <person name="Getino M."/>
            <person name="Pursley I."/>
            <person name="Horton D.L."/>
            <person name="Alikhan N.F."/>
            <person name="Baker D."/>
            <person name="Gharbi K."/>
            <person name="Hall N."/>
            <person name="Watson M."/>
            <person name="Adriaenssens E.M."/>
            <person name="Foster-Nyarko E."/>
            <person name="Jarju S."/>
            <person name="Secka A."/>
            <person name="Antonio M."/>
            <person name="Oren A."/>
            <person name="Chaudhuri R.R."/>
            <person name="La Ragione R."/>
            <person name="Hildebrand F."/>
            <person name="Pallen M.J."/>
        </authorList>
    </citation>
    <scope>NUCLEOTIDE SEQUENCE</scope>
    <source>
        <strain evidence="10">13766</strain>
    </source>
</reference>
<dbReference type="Gene3D" id="1.20.120.610">
    <property type="entry name" value="lithium bound rotor ring of v- atpase"/>
    <property type="match status" value="1"/>
</dbReference>
<keyword evidence="5 8" id="KW-1133">Transmembrane helix</keyword>
<dbReference type="CDD" id="cd18180">
    <property type="entry name" value="ATP-synt_Vo_Ao_c_NTPK_rpt2"/>
    <property type="match status" value="1"/>
</dbReference>
<feature type="domain" description="V-ATPase proteolipid subunit C-like" evidence="9">
    <location>
        <begin position="87"/>
        <end position="145"/>
    </location>
</feature>
<dbReference type="SUPFAM" id="SSF81333">
    <property type="entry name" value="F1F0 ATP synthase subunit C"/>
    <property type="match status" value="2"/>
</dbReference>
<protein>
    <submittedName>
        <fullName evidence="10">V-type ATP synthase subunit K</fullName>
    </submittedName>
</protein>
<dbReference type="AlphaFoldDB" id="A0A9D1FZG2"/>
<comment type="caution">
    <text evidence="10">The sequence shown here is derived from an EMBL/GenBank/DDBJ whole genome shotgun (WGS) entry which is preliminary data.</text>
</comment>
<dbReference type="InterPro" id="IPR002379">
    <property type="entry name" value="ATPase_proteolipid_c-like_dom"/>
</dbReference>